<protein>
    <submittedName>
        <fullName evidence="2">YbgA family protein</fullName>
    </submittedName>
</protein>
<organism evidence="2 3">
    <name type="scientific">Staphylococcus equorum</name>
    <dbReference type="NCBI Taxonomy" id="246432"/>
    <lineage>
        <taxon>Bacteria</taxon>
        <taxon>Bacillati</taxon>
        <taxon>Bacillota</taxon>
        <taxon>Bacilli</taxon>
        <taxon>Bacillales</taxon>
        <taxon>Staphylococcaceae</taxon>
        <taxon>Staphylococcus</taxon>
    </lineage>
</organism>
<evidence type="ECO:0000313" key="3">
    <source>
        <dbReference type="Proteomes" id="UP001174037"/>
    </source>
</evidence>
<feature type="domain" description="DUF1722" evidence="1">
    <location>
        <begin position="18"/>
        <end position="126"/>
    </location>
</feature>
<dbReference type="InterPro" id="IPR013560">
    <property type="entry name" value="DUF1722"/>
</dbReference>
<evidence type="ECO:0000313" key="2">
    <source>
        <dbReference type="EMBL" id="MDK9864374.1"/>
    </source>
</evidence>
<accession>A0AAW7AGQ7</accession>
<dbReference type="AlphaFoldDB" id="A0AAW7AGQ7"/>
<name>A0AAW7AGQ7_9STAP</name>
<reference evidence="2" key="2">
    <citation type="submission" date="2023-03" db="EMBL/GenBank/DDBJ databases">
        <authorList>
            <person name="Vazquez L."/>
            <person name="Rodriguez J."/>
            <person name="Mayo B."/>
            <person name="Florez A.B."/>
        </authorList>
    </citation>
    <scope>NUCLEOTIDE SEQUENCE</scope>
    <source>
        <strain evidence="2">5A3I</strain>
    </source>
</reference>
<evidence type="ECO:0000259" key="1">
    <source>
        <dbReference type="Pfam" id="PF08349"/>
    </source>
</evidence>
<sequence length="135" mass="16272">MSIIKHRHEMDLLWKAYKYEVMWHSQQSYNEIREMLKGQCEYRDVEEAIDHALSIQPSKGSVINTFSHIWGYFKKFCSASEKALFKKLKAQYLIDRIDTHTLIFFIYCMTRYYDVTYLKESTLIKNFSIANRSFK</sequence>
<proteinExistence type="predicted"/>
<dbReference type="EMBL" id="JARGCK010000001">
    <property type="protein sequence ID" value="MDK9864374.1"/>
    <property type="molecule type" value="Genomic_DNA"/>
</dbReference>
<reference evidence="2" key="1">
    <citation type="journal article" date="2023" name="Int. J. Mol. Sci.">
        <title>Antibiotic Resistance/Susceptibility Profiles of Staphylococcus equorum Strains from Cheese, and Genome Analysis for Antibiotic Resistance Genes.</title>
        <authorList>
            <person name="Vazquez L."/>
            <person name="Srednik M.E."/>
            <person name="Rodriguez J."/>
            <person name="Florez A.B."/>
            <person name="Mayo B."/>
        </authorList>
    </citation>
    <scope>NUCLEOTIDE SEQUENCE</scope>
    <source>
        <strain evidence="2">5A3I</strain>
    </source>
</reference>
<dbReference type="Proteomes" id="UP001174037">
    <property type="component" value="Unassembled WGS sequence"/>
</dbReference>
<dbReference type="RefSeq" id="WP_069821205.1">
    <property type="nucleotide sequence ID" value="NZ_JARGCC010000005.1"/>
</dbReference>
<comment type="caution">
    <text evidence="2">The sequence shown here is derived from an EMBL/GenBank/DDBJ whole genome shotgun (WGS) entry which is preliminary data.</text>
</comment>
<gene>
    <name evidence="2" type="ORF">P1A27_00090</name>
</gene>
<dbReference type="Pfam" id="PF08349">
    <property type="entry name" value="DUF1722"/>
    <property type="match status" value="1"/>
</dbReference>